<dbReference type="Proteomes" id="UP000326924">
    <property type="component" value="Unassembled WGS sequence"/>
</dbReference>
<evidence type="ECO:0000313" key="2">
    <source>
        <dbReference type="Proteomes" id="UP000326924"/>
    </source>
</evidence>
<comment type="caution">
    <text evidence="1">The sequence shown here is derived from an EMBL/GenBank/DDBJ whole genome shotgun (WGS) entry which is preliminary data.</text>
</comment>
<dbReference type="InParanoid" id="A0A5J5F9Q3"/>
<evidence type="ECO:0000313" key="1">
    <source>
        <dbReference type="EMBL" id="KAA8913993.1"/>
    </source>
</evidence>
<proteinExistence type="predicted"/>
<accession>A0A5J5F9Q3</accession>
<organism evidence="1 2">
    <name type="scientific">Sphaerosporella brunnea</name>
    <dbReference type="NCBI Taxonomy" id="1250544"/>
    <lineage>
        <taxon>Eukaryota</taxon>
        <taxon>Fungi</taxon>
        <taxon>Dikarya</taxon>
        <taxon>Ascomycota</taxon>
        <taxon>Pezizomycotina</taxon>
        <taxon>Pezizomycetes</taxon>
        <taxon>Pezizales</taxon>
        <taxon>Pyronemataceae</taxon>
        <taxon>Sphaerosporella</taxon>
    </lineage>
</organism>
<reference evidence="1 2" key="1">
    <citation type="submission" date="2019-09" db="EMBL/GenBank/DDBJ databases">
        <title>Draft genome of the ectomycorrhizal ascomycete Sphaerosporella brunnea.</title>
        <authorList>
            <consortium name="DOE Joint Genome Institute"/>
            <person name="Benucci G.M."/>
            <person name="Marozzi G."/>
            <person name="Antonielli L."/>
            <person name="Sanchez S."/>
            <person name="Marco P."/>
            <person name="Wang X."/>
            <person name="Falini L.B."/>
            <person name="Barry K."/>
            <person name="Haridas S."/>
            <person name="Lipzen A."/>
            <person name="Labutti K."/>
            <person name="Grigoriev I.V."/>
            <person name="Murat C."/>
            <person name="Martin F."/>
            <person name="Albertini E."/>
            <person name="Donnini D."/>
            <person name="Bonito G."/>
        </authorList>
    </citation>
    <scope>NUCLEOTIDE SEQUENCE [LARGE SCALE GENOMIC DNA]</scope>
    <source>
        <strain evidence="1 2">Sb_GMNB300</strain>
    </source>
</reference>
<dbReference type="AlphaFoldDB" id="A0A5J5F9Q3"/>
<name>A0A5J5F9Q3_9PEZI</name>
<gene>
    <name evidence="1" type="ORF">FN846DRAFT_886257</name>
</gene>
<protein>
    <submittedName>
        <fullName evidence="1">Uncharacterized protein</fullName>
    </submittedName>
</protein>
<sequence>MDNGASSCYIDEKHPESLGLPLRHCGVMEIITAGIKHPPRPHYQVWIDANIRGITANSPSIAGWYVVFDLHGAYDLIVGKSWHARVGEAARINLILAQEVVSRLRYGRSRSTRNTFLEIDAHERVDKMVAEYDDHKPADLET</sequence>
<dbReference type="EMBL" id="VXIS01000010">
    <property type="protein sequence ID" value="KAA8913993.1"/>
    <property type="molecule type" value="Genomic_DNA"/>
</dbReference>
<keyword evidence="2" id="KW-1185">Reference proteome</keyword>